<dbReference type="PANTHER" id="PTHR31689:SF0">
    <property type="entry name" value="DIAMINOPIMELATE EPIMERASE"/>
    <property type="match status" value="1"/>
</dbReference>
<feature type="binding site" evidence="9">
    <location>
        <position position="64"/>
    </location>
    <ligand>
        <name>substrate</name>
    </ligand>
</feature>
<dbReference type="InterPro" id="IPR001653">
    <property type="entry name" value="DAP_epimerase_DapF"/>
</dbReference>
<evidence type="ECO:0000256" key="4">
    <source>
        <dbReference type="ARBA" id="ARBA00022490"/>
    </source>
</evidence>
<comment type="subunit">
    <text evidence="9">Homodimer.</text>
</comment>
<evidence type="ECO:0000313" key="11">
    <source>
        <dbReference type="EMBL" id="SHE27213.1"/>
    </source>
</evidence>
<organism evidence="11 12">
    <name type="scientific">Alkalibacter saccharofermentans DSM 14828</name>
    <dbReference type="NCBI Taxonomy" id="1120975"/>
    <lineage>
        <taxon>Bacteria</taxon>
        <taxon>Bacillati</taxon>
        <taxon>Bacillota</taxon>
        <taxon>Clostridia</taxon>
        <taxon>Eubacteriales</taxon>
        <taxon>Eubacteriaceae</taxon>
        <taxon>Alkalibacter</taxon>
    </lineage>
</organism>
<dbReference type="AlphaFoldDB" id="A0A1M4S4T2"/>
<dbReference type="PROSITE" id="PS01326">
    <property type="entry name" value="DAP_EPIMERASE"/>
    <property type="match status" value="1"/>
</dbReference>
<feature type="site" description="Could be important to modulate the pK values of the two catalytic cysteine residues" evidence="9">
    <location>
        <position position="214"/>
    </location>
</feature>
<feature type="binding site" evidence="9">
    <location>
        <begin position="74"/>
        <end position="75"/>
    </location>
    <ligand>
        <name>substrate</name>
    </ligand>
</feature>
<feature type="active site" description="Proton donor" evidence="9">
    <location>
        <position position="73"/>
    </location>
</feature>
<evidence type="ECO:0000256" key="5">
    <source>
        <dbReference type="ARBA" id="ARBA00022605"/>
    </source>
</evidence>
<dbReference type="Gene3D" id="3.10.310.10">
    <property type="entry name" value="Diaminopimelate Epimerase, Chain A, domain 1"/>
    <property type="match status" value="2"/>
</dbReference>
<dbReference type="Proteomes" id="UP000184251">
    <property type="component" value="Unassembled WGS sequence"/>
</dbReference>
<feature type="site" description="Could be important to modulate the pK values of the two catalytic cysteine residues" evidence="9">
    <location>
        <position position="165"/>
    </location>
</feature>
<dbReference type="UniPathway" id="UPA00034">
    <property type="reaction ID" value="UER00025"/>
</dbReference>
<keyword evidence="4 9" id="KW-0963">Cytoplasm</keyword>
<keyword evidence="6 9" id="KW-0457">Lysine biosynthesis</keyword>
<keyword evidence="5 9" id="KW-0028">Amino-acid biosynthesis</keyword>
<dbReference type="GO" id="GO:0005829">
    <property type="term" value="C:cytosol"/>
    <property type="evidence" value="ECO:0007669"/>
    <property type="project" value="TreeGrafter"/>
</dbReference>
<feature type="binding site" evidence="9">
    <location>
        <begin position="214"/>
        <end position="215"/>
    </location>
    <ligand>
        <name>substrate</name>
    </ligand>
</feature>
<comment type="caution">
    <text evidence="9">Lacks conserved residue(s) required for the propagation of feature annotation.</text>
</comment>
<dbReference type="FunFam" id="3.10.310.10:FF:000001">
    <property type="entry name" value="Diaminopimelate epimerase"/>
    <property type="match status" value="1"/>
</dbReference>
<dbReference type="InterPro" id="IPR018510">
    <property type="entry name" value="DAP_epimerase_AS"/>
</dbReference>
<evidence type="ECO:0000256" key="2">
    <source>
        <dbReference type="ARBA" id="ARBA00010219"/>
    </source>
</evidence>
<gene>
    <name evidence="9" type="primary">dapF</name>
    <name evidence="11" type="ORF">SAMN02746064_00052</name>
</gene>
<evidence type="ECO:0000256" key="9">
    <source>
        <dbReference type="HAMAP-Rule" id="MF_00197"/>
    </source>
</evidence>
<keyword evidence="7 9" id="KW-0413">Isomerase</keyword>
<reference evidence="11 12" key="1">
    <citation type="submission" date="2016-11" db="EMBL/GenBank/DDBJ databases">
        <authorList>
            <person name="Jaros S."/>
            <person name="Januszkiewicz K."/>
            <person name="Wedrychowicz H."/>
        </authorList>
    </citation>
    <scope>NUCLEOTIDE SEQUENCE [LARGE SCALE GENOMIC DNA]</scope>
    <source>
        <strain evidence="11 12">DSM 14828</strain>
    </source>
</reference>
<dbReference type="HAMAP" id="MF_00197">
    <property type="entry name" value="DAP_epimerase"/>
    <property type="match status" value="1"/>
</dbReference>
<feature type="active site" description="Proton acceptor" evidence="9">
    <location>
        <position position="223"/>
    </location>
</feature>
<dbReference type="EMBL" id="FQTU01000001">
    <property type="protein sequence ID" value="SHE27213.1"/>
    <property type="molecule type" value="Genomic_DNA"/>
</dbReference>
<evidence type="ECO:0000256" key="3">
    <source>
        <dbReference type="ARBA" id="ARBA00013080"/>
    </source>
</evidence>
<feature type="binding site" evidence="9">
    <location>
        <position position="163"/>
    </location>
    <ligand>
        <name>substrate</name>
    </ligand>
</feature>
<dbReference type="PANTHER" id="PTHR31689">
    <property type="entry name" value="DIAMINOPIMELATE EPIMERASE, CHLOROPLASTIC"/>
    <property type="match status" value="1"/>
</dbReference>
<sequence length="281" mass="30904">MKINFSKYHGTGNDFIIIDNLEGEILLQQNQIAFLCKRHFGIGSDGLMLVEKSKKSDVKMTYYNSDGTPAQMCGNGIRCFAKHVYDNGMISGKNFSVETPAGEKHIEIQTDESEKAFLISVNMGKAIFEPKEIPVVYEQEKAMDIPFKTPWGEVVISAVSMGNPHAVIEVADVDSYPYREIGPFIEKLEFYPEGTNVNFAQIIDRKNVKALTWERGSGLTLACGTGSCAVAVVLHKKGLVDKDVVISIPGGRLKVQIDDTITMTGPAVHVFDGQVQIPKEG</sequence>
<evidence type="ECO:0000256" key="6">
    <source>
        <dbReference type="ARBA" id="ARBA00023154"/>
    </source>
</evidence>
<dbReference type="RefSeq" id="WP_073269063.1">
    <property type="nucleotide sequence ID" value="NZ_FQTU01000001.1"/>
</dbReference>
<feature type="binding site" evidence="9">
    <location>
        <position position="196"/>
    </location>
    <ligand>
        <name>substrate</name>
    </ligand>
</feature>
<dbReference type="NCBIfam" id="TIGR00652">
    <property type="entry name" value="DapF"/>
    <property type="match status" value="1"/>
</dbReference>
<comment type="similarity">
    <text evidence="2 9">Belongs to the diaminopimelate epimerase family.</text>
</comment>
<evidence type="ECO:0000256" key="8">
    <source>
        <dbReference type="ARBA" id="ARBA00051712"/>
    </source>
</evidence>
<comment type="function">
    <text evidence="9">Catalyzes the stereoinversion of LL-2,6-diaminopimelate (L,L-DAP) to meso-diaminopimelate (meso-DAP), a precursor of L-lysine and an essential component of the bacterial peptidoglycan.</text>
</comment>
<dbReference type="EC" id="5.1.1.7" evidence="3 9"/>
<name>A0A1M4S4T2_9FIRM</name>
<feature type="binding site" evidence="9">
    <location>
        <position position="13"/>
    </location>
    <ligand>
        <name>substrate</name>
    </ligand>
</feature>
<feature type="binding site" evidence="9">
    <location>
        <begin position="224"/>
        <end position="225"/>
    </location>
    <ligand>
        <name>substrate</name>
    </ligand>
</feature>
<comment type="pathway">
    <text evidence="1 9">Amino-acid biosynthesis; L-lysine biosynthesis via DAP pathway; DL-2,6-diaminopimelate from LL-2,6-diaminopimelate: step 1/1.</text>
</comment>
<dbReference type="STRING" id="1120975.SAMN02746064_00052"/>
<evidence type="ECO:0000313" key="12">
    <source>
        <dbReference type="Proteomes" id="UP000184251"/>
    </source>
</evidence>
<comment type="catalytic activity">
    <reaction evidence="8 9">
        <text>(2S,6S)-2,6-diaminopimelate = meso-2,6-diaminopimelate</text>
        <dbReference type="Rhea" id="RHEA:15393"/>
        <dbReference type="ChEBI" id="CHEBI:57609"/>
        <dbReference type="ChEBI" id="CHEBI:57791"/>
        <dbReference type="EC" id="5.1.1.7"/>
    </reaction>
</comment>
<evidence type="ECO:0000256" key="10">
    <source>
        <dbReference type="PROSITE-ProRule" id="PRU10125"/>
    </source>
</evidence>
<protein>
    <recommendedName>
        <fullName evidence="3 9">Diaminopimelate epimerase</fullName>
        <shortName evidence="9">DAP epimerase</shortName>
        <ecNumber evidence="3 9">5.1.1.7</ecNumber>
    </recommendedName>
    <alternativeName>
        <fullName evidence="9">PLP-independent amino acid racemase</fullName>
    </alternativeName>
</protein>
<dbReference type="GO" id="GO:0009089">
    <property type="term" value="P:lysine biosynthetic process via diaminopimelate"/>
    <property type="evidence" value="ECO:0007669"/>
    <property type="project" value="UniProtKB-UniRule"/>
</dbReference>
<dbReference type="GO" id="GO:0008837">
    <property type="term" value="F:diaminopimelate epimerase activity"/>
    <property type="evidence" value="ECO:0007669"/>
    <property type="project" value="UniProtKB-UniRule"/>
</dbReference>
<keyword evidence="12" id="KW-1185">Reference proteome</keyword>
<proteinExistence type="inferred from homology"/>
<dbReference type="SUPFAM" id="SSF54506">
    <property type="entry name" value="Diaminopimelate epimerase-like"/>
    <property type="match status" value="2"/>
</dbReference>
<dbReference type="Pfam" id="PF01678">
    <property type="entry name" value="DAP_epimerase"/>
    <property type="match status" value="2"/>
</dbReference>
<evidence type="ECO:0000256" key="7">
    <source>
        <dbReference type="ARBA" id="ARBA00023235"/>
    </source>
</evidence>
<comment type="subcellular location">
    <subcellularLocation>
        <location evidence="9">Cytoplasm</location>
    </subcellularLocation>
</comment>
<accession>A0A1M4S4T2</accession>
<feature type="active site" evidence="10">
    <location>
        <position position="73"/>
    </location>
</feature>
<evidence type="ECO:0000256" key="1">
    <source>
        <dbReference type="ARBA" id="ARBA00005196"/>
    </source>
</evidence>